<evidence type="ECO:0000256" key="6">
    <source>
        <dbReference type="SAM" id="Phobius"/>
    </source>
</evidence>
<feature type="transmembrane region" description="Helical" evidence="6">
    <location>
        <begin position="96"/>
        <end position="118"/>
    </location>
</feature>
<feature type="transmembrane region" description="Helical" evidence="6">
    <location>
        <begin position="42"/>
        <end position="61"/>
    </location>
</feature>
<dbReference type="EMBL" id="JBHTOP010000007">
    <property type="protein sequence ID" value="MFD1671348.1"/>
    <property type="molecule type" value="Genomic_DNA"/>
</dbReference>
<feature type="transmembrane region" description="Helical" evidence="6">
    <location>
        <begin position="157"/>
        <end position="178"/>
    </location>
</feature>
<feature type="transmembrane region" description="Helical" evidence="6">
    <location>
        <begin position="271"/>
        <end position="288"/>
    </location>
</feature>
<keyword evidence="2" id="KW-0813">Transport</keyword>
<evidence type="ECO:0000313" key="9">
    <source>
        <dbReference type="Proteomes" id="UP001597267"/>
    </source>
</evidence>
<dbReference type="Proteomes" id="UP001597267">
    <property type="component" value="Unassembled WGS sequence"/>
</dbReference>
<evidence type="ECO:0000256" key="4">
    <source>
        <dbReference type="ARBA" id="ARBA00022989"/>
    </source>
</evidence>
<feature type="transmembrane region" description="Helical" evidence="6">
    <location>
        <begin position="199"/>
        <end position="221"/>
    </location>
</feature>
<dbReference type="PANTHER" id="PTHR23523">
    <property type="match status" value="1"/>
</dbReference>
<evidence type="ECO:0000256" key="2">
    <source>
        <dbReference type="ARBA" id="ARBA00022448"/>
    </source>
</evidence>
<gene>
    <name evidence="8" type="ORF">ACFQ5M_04490</name>
</gene>
<evidence type="ECO:0000256" key="1">
    <source>
        <dbReference type="ARBA" id="ARBA00004651"/>
    </source>
</evidence>
<feature type="transmembrane region" description="Helical" evidence="6">
    <location>
        <begin position="360"/>
        <end position="382"/>
    </location>
</feature>
<feature type="transmembrane region" description="Helical" evidence="6">
    <location>
        <begin position="7"/>
        <end position="30"/>
    </location>
</feature>
<accession>A0ABW4J6X7</accession>
<dbReference type="PANTHER" id="PTHR23523:SF2">
    <property type="entry name" value="2-NITROIMIDAZOLE TRANSPORTER"/>
    <property type="match status" value="1"/>
</dbReference>
<evidence type="ECO:0000256" key="3">
    <source>
        <dbReference type="ARBA" id="ARBA00022692"/>
    </source>
</evidence>
<comment type="caution">
    <text evidence="8">The sequence shown here is derived from an EMBL/GenBank/DDBJ whole genome shotgun (WGS) entry which is preliminary data.</text>
</comment>
<feature type="transmembrane region" description="Helical" evidence="6">
    <location>
        <begin position="332"/>
        <end position="354"/>
    </location>
</feature>
<keyword evidence="9" id="KW-1185">Reference proteome</keyword>
<dbReference type="Pfam" id="PF07690">
    <property type="entry name" value="MFS_1"/>
    <property type="match status" value="1"/>
</dbReference>
<dbReference type="InterPro" id="IPR052524">
    <property type="entry name" value="MFS_Cyanate_Porter"/>
</dbReference>
<feature type="transmembrane region" description="Helical" evidence="6">
    <location>
        <begin position="130"/>
        <end position="151"/>
    </location>
</feature>
<comment type="subcellular location">
    <subcellularLocation>
        <location evidence="1">Cell membrane</location>
        <topology evidence="1">Multi-pass membrane protein</topology>
    </subcellularLocation>
</comment>
<dbReference type="InterPro" id="IPR011701">
    <property type="entry name" value="MFS"/>
</dbReference>
<dbReference type="PROSITE" id="PS50850">
    <property type="entry name" value="MFS"/>
    <property type="match status" value="1"/>
</dbReference>
<dbReference type="Gene3D" id="1.20.1250.20">
    <property type="entry name" value="MFS general substrate transporter like domains"/>
    <property type="match status" value="1"/>
</dbReference>
<protein>
    <submittedName>
        <fullName evidence="8">MFS transporter</fullName>
    </submittedName>
</protein>
<dbReference type="SUPFAM" id="SSF103473">
    <property type="entry name" value="MFS general substrate transporter"/>
    <property type="match status" value="1"/>
</dbReference>
<keyword evidence="4 6" id="KW-1133">Transmembrane helix</keyword>
<sequence length="390" mass="42055">MKNRRVYLFGIVLVAINMRLPITAIPPVISLLKTQLGLSTSAAGWLTTIPLLTFALVSPLLAKLGVRYGNERIILWLLSLLVLGSWLRVIPRTTALLFGTFLLAIGIDAANVLLPASIKDRLPNQPTTGIATYTTTMLVVGAIGTGIAGIMAQKFGLTAVMVLLAVIAIFSLLGWIPNSRLDNHYDHVIQQLSLKQQRSVWNTSLGWLIAIFFGLQALVYYSLLTWLPQIFVAMGFHSVQASNLVTILQLANLPFAFAVPYYSRFKNGVKIMNLALGIGFVGGIGIMWTGLHQFWIIAIAAILAGAAAGIAFNLAVVFFAEKSDSAKTTADISGMAQSAGYVLAAAGPIAFGWIQKVTNSWTPVLIVAVVLSVALFVIGIMIEKRESVFE</sequence>
<proteinExistence type="predicted"/>
<organism evidence="8 9">
    <name type="scientific">Agrilactobacillus yilanensis</name>
    <dbReference type="NCBI Taxonomy" id="2485997"/>
    <lineage>
        <taxon>Bacteria</taxon>
        <taxon>Bacillati</taxon>
        <taxon>Bacillota</taxon>
        <taxon>Bacilli</taxon>
        <taxon>Lactobacillales</taxon>
        <taxon>Lactobacillaceae</taxon>
        <taxon>Agrilactobacillus</taxon>
    </lineage>
</organism>
<dbReference type="InterPro" id="IPR020846">
    <property type="entry name" value="MFS_dom"/>
</dbReference>
<feature type="transmembrane region" description="Helical" evidence="6">
    <location>
        <begin position="294"/>
        <end position="320"/>
    </location>
</feature>
<feature type="transmembrane region" description="Helical" evidence="6">
    <location>
        <begin position="73"/>
        <end position="90"/>
    </location>
</feature>
<dbReference type="InterPro" id="IPR036259">
    <property type="entry name" value="MFS_trans_sf"/>
</dbReference>
<keyword evidence="3 6" id="KW-0812">Transmembrane</keyword>
<keyword evidence="5 6" id="KW-0472">Membrane</keyword>
<evidence type="ECO:0000256" key="5">
    <source>
        <dbReference type="ARBA" id="ARBA00023136"/>
    </source>
</evidence>
<name>A0ABW4J6X7_9LACO</name>
<evidence type="ECO:0000259" key="7">
    <source>
        <dbReference type="PROSITE" id="PS50850"/>
    </source>
</evidence>
<feature type="transmembrane region" description="Helical" evidence="6">
    <location>
        <begin position="241"/>
        <end position="259"/>
    </location>
</feature>
<reference evidence="9" key="1">
    <citation type="journal article" date="2019" name="Int. J. Syst. Evol. Microbiol.">
        <title>The Global Catalogue of Microorganisms (GCM) 10K type strain sequencing project: providing services to taxonomists for standard genome sequencing and annotation.</title>
        <authorList>
            <consortium name="The Broad Institute Genomics Platform"/>
            <consortium name="The Broad Institute Genome Sequencing Center for Infectious Disease"/>
            <person name="Wu L."/>
            <person name="Ma J."/>
        </authorList>
    </citation>
    <scope>NUCLEOTIDE SEQUENCE [LARGE SCALE GENOMIC DNA]</scope>
    <source>
        <strain evidence="9">CCM 8896</strain>
    </source>
</reference>
<dbReference type="RefSeq" id="WP_225423689.1">
    <property type="nucleotide sequence ID" value="NZ_JBHTOP010000007.1"/>
</dbReference>
<feature type="domain" description="Major facilitator superfamily (MFS) profile" evidence="7">
    <location>
        <begin position="7"/>
        <end position="386"/>
    </location>
</feature>
<evidence type="ECO:0000313" key="8">
    <source>
        <dbReference type="EMBL" id="MFD1671348.1"/>
    </source>
</evidence>